<dbReference type="InterPro" id="IPR019701">
    <property type="entry name" value="Phage_P22_NinX"/>
</dbReference>
<protein>
    <submittedName>
        <fullName evidence="1">DUF2591 domain-containing protein</fullName>
    </submittedName>
</protein>
<accession>A0A759NMW5</accession>
<name>A0A759NMW5_SALER</name>
<sequence length="123" mass="14006">MDYQHFSDFEINKRVADIALNGTWHVKPSHPENKTGGWLYGSNGVYTQDLPDYCTSPDDAWPLVTKNKISLVWIEDTSSWCASSGGNAESEYWGWDECPDFYYEHANPLRAAMIVFLMMNTAS</sequence>
<reference evidence="1" key="1">
    <citation type="journal article" date="2018" name="Genome Biol.">
        <title>SKESA: strategic k-mer extension for scrupulous assemblies.</title>
        <authorList>
            <person name="Souvorov A."/>
            <person name="Agarwala R."/>
            <person name="Lipman D.J."/>
        </authorList>
    </citation>
    <scope>NUCLEOTIDE SEQUENCE</scope>
    <source>
        <strain evidence="1">MA.CK_94/00006681</strain>
    </source>
</reference>
<dbReference type="EMBL" id="DAAXPJ010000010">
    <property type="protein sequence ID" value="HAG2007356.1"/>
    <property type="molecule type" value="Genomic_DNA"/>
</dbReference>
<dbReference type="Pfam" id="PF10765">
    <property type="entry name" value="Phage_P22_NinX"/>
    <property type="match status" value="1"/>
</dbReference>
<reference evidence="1" key="2">
    <citation type="submission" date="2020-02" db="EMBL/GenBank/DDBJ databases">
        <authorList>
            <consortium name="NCBI Pathogen Detection Project"/>
        </authorList>
    </citation>
    <scope>NUCLEOTIDE SEQUENCE</scope>
    <source>
        <strain evidence="1">MA.CK_94/00006681</strain>
    </source>
</reference>
<comment type="caution">
    <text evidence="1">The sequence shown here is derived from an EMBL/GenBank/DDBJ whole genome shotgun (WGS) entry which is preliminary data.</text>
</comment>
<organism evidence="1">
    <name type="scientific">Salmonella enterica</name>
    <name type="common">Salmonella choleraesuis</name>
    <dbReference type="NCBI Taxonomy" id="28901"/>
    <lineage>
        <taxon>Bacteria</taxon>
        <taxon>Pseudomonadati</taxon>
        <taxon>Pseudomonadota</taxon>
        <taxon>Gammaproteobacteria</taxon>
        <taxon>Enterobacterales</taxon>
        <taxon>Enterobacteriaceae</taxon>
        <taxon>Salmonella</taxon>
    </lineage>
</organism>
<gene>
    <name evidence="1" type="ORF">G8W64_004002</name>
</gene>
<proteinExistence type="predicted"/>
<evidence type="ECO:0000313" key="1">
    <source>
        <dbReference type="EMBL" id="HAG2007356.1"/>
    </source>
</evidence>
<dbReference type="AlphaFoldDB" id="A0A759NMW5"/>